<dbReference type="EMBL" id="JACBNQ010000020">
    <property type="protein sequence ID" value="NYB75339.1"/>
    <property type="molecule type" value="Genomic_DNA"/>
</dbReference>
<evidence type="ECO:0000313" key="2">
    <source>
        <dbReference type="EMBL" id="NYB75339.1"/>
    </source>
</evidence>
<feature type="transmembrane region" description="Helical" evidence="1">
    <location>
        <begin position="214"/>
        <end position="232"/>
    </location>
</feature>
<dbReference type="InterPro" id="IPR003805">
    <property type="entry name" value="CobS"/>
</dbReference>
<feature type="transmembrane region" description="Helical" evidence="1">
    <location>
        <begin position="38"/>
        <end position="58"/>
    </location>
</feature>
<dbReference type="RefSeq" id="WP_179239044.1">
    <property type="nucleotide sequence ID" value="NZ_JACBNQ010000020.1"/>
</dbReference>
<proteinExistence type="predicted"/>
<keyword evidence="1" id="KW-0812">Transmembrane</keyword>
<evidence type="ECO:0000313" key="3">
    <source>
        <dbReference type="Proteomes" id="UP000611629"/>
    </source>
</evidence>
<accession>A0A974GX88</accession>
<keyword evidence="3" id="KW-1185">Reference proteome</keyword>
<keyword evidence="1" id="KW-0472">Membrane</keyword>
<dbReference type="Pfam" id="PF02654">
    <property type="entry name" value="CobS"/>
    <property type="match status" value="1"/>
</dbReference>
<dbReference type="GO" id="GO:0008818">
    <property type="term" value="F:cobalamin 5'-phosphate synthase activity"/>
    <property type="evidence" value="ECO:0007669"/>
    <property type="project" value="InterPro"/>
</dbReference>
<organism evidence="2 3">
    <name type="scientific">Sedimentibacter hydroxybenzoicus DSM 7310</name>
    <dbReference type="NCBI Taxonomy" id="1123245"/>
    <lineage>
        <taxon>Bacteria</taxon>
        <taxon>Bacillati</taxon>
        <taxon>Bacillota</taxon>
        <taxon>Tissierellia</taxon>
        <taxon>Sedimentibacter</taxon>
    </lineage>
</organism>
<protein>
    <recommendedName>
        <fullName evidence="4">Adenosylcobinamide-GDP ribazoletransferase</fullName>
    </recommendedName>
</protein>
<evidence type="ECO:0000256" key="1">
    <source>
        <dbReference type="SAM" id="Phobius"/>
    </source>
</evidence>
<keyword evidence="1" id="KW-1133">Transmembrane helix</keyword>
<evidence type="ECO:0008006" key="4">
    <source>
        <dbReference type="Google" id="ProtNLM"/>
    </source>
</evidence>
<feature type="transmembrane region" description="Helical" evidence="1">
    <location>
        <begin position="160"/>
        <end position="178"/>
    </location>
</feature>
<comment type="caution">
    <text evidence="2">The sequence shown here is derived from an EMBL/GenBank/DDBJ whole genome shotgun (WGS) entry which is preliminary data.</text>
</comment>
<sequence length="233" mass="26375">MFDLRSIVVGIILMLKKYTCINITIYADTTDEDYKSGILVLPLIGFVIGFVAFFIAGLKFFYDSFFIGALILIYLNIITKSVNIKGTYVSLNSLLKTKDNNEQVTGMIGIILINLLYFSLIGIIPATGLIIMPLAGYSNLIILSFIIKSNKEDTSVMKHCEKYHIIFAFVISFLLTVIFNYRLIISLSLTYMFTGIIISLFDEKIGKITESFEGFIIEITQALFLIITYMMYL</sequence>
<dbReference type="GO" id="GO:0051073">
    <property type="term" value="F:adenosylcobinamide-GDP ribazoletransferase activity"/>
    <property type="evidence" value="ECO:0007669"/>
    <property type="project" value="InterPro"/>
</dbReference>
<feature type="transmembrane region" description="Helical" evidence="1">
    <location>
        <begin position="6"/>
        <end position="26"/>
    </location>
</feature>
<feature type="transmembrane region" description="Helical" evidence="1">
    <location>
        <begin position="64"/>
        <end position="83"/>
    </location>
</feature>
<feature type="transmembrane region" description="Helical" evidence="1">
    <location>
        <begin position="184"/>
        <end position="202"/>
    </location>
</feature>
<feature type="transmembrane region" description="Helical" evidence="1">
    <location>
        <begin position="104"/>
        <end position="124"/>
    </location>
</feature>
<dbReference type="AlphaFoldDB" id="A0A974GX88"/>
<name>A0A974GX88_SEDHY</name>
<feature type="transmembrane region" description="Helical" evidence="1">
    <location>
        <begin position="130"/>
        <end position="148"/>
    </location>
</feature>
<gene>
    <name evidence="2" type="ORF">HZF24_14420</name>
</gene>
<dbReference type="Proteomes" id="UP000611629">
    <property type="component" value="Unassembled WGS sequence"/>
</dbReference>
<reference evidence="2" key="1">
    <citation type="submission" date="2020-07" db="EMBL/GenBank/DDBJ databases">
        <title>Genomic analysis of a strain of Sedimentibacter Hydroxybenzoicus DSM7310.</title>
        <authorList>
            <person name="Ma S."/>
        </authorList>
    </citation>
    <scope>NUCLEOTIDE SEQUENCE</scope>
    <source>
        <strain evidence="2">DSM 7310</strain>
    </source>
</reference>